<dbReference type="EMBL" id="JAAOIW010000006">
    <property type="protein sequence ID" value="NHN31755.1"/>
    <property type="molecule type" value="Genomic_DNA"/>
</dbReference>
<evidence type="ECO:0000256" key="7">
    <source>
        <dbReference type="RuleBase" id="RU363032"/>
    </source>
</evidence>
<dbReference type="CDD" id="cd06261">
    <property type="entry name" value="TM_PBP2"/>
    <property type="match status" value="1"/>
</dbReference>
<comment type="subcellular location">
    <subcellularLocation>
        <location evidence="1 7">Cell membrane</location>
        <topology evidence="1 7">Multi-pass membrane protein</topology>
    </subcellularLocation>
</comment>
<proteinExistence type="inferred from homology"/>
<evidence type="ECO:0000256" key="5">
    <source>
        <dbReference type="ARBA" id="ARBA00022989"/>
    </source>
</evidence>
<evidence type="ECO:0000313" key="9">
    <source>
        <dbReference type="EMBL" id="NHN31755.1"/>
    </source>
</evidence>
<comment type="caution">
    <text evidence="9">The sequence shown here is derived from an EMBL/GenBank/DDBJ whole genome shotgun (WGS) entry which is preliminary data.</text>
</comment>
<organism evidence="9 10">
    <name type="scientific">Paenibacillus agricola</name>
    <dbReference type="NCBI Taxonomy" id="2716264"/>
    <lineage>
        <taxon>Bacteria</taxon>
        <taxon>Bacillati</taxon>
        <taxon>Bacillota</taxon>
        <taxon>Bacilli</taxon>
        <taxon>Bacillales</taxon>
        <taxon>Paenibacillaceae</taxon>
        <taxon>Paenibacillus</taxon>
    </lineage>
</organism>
<gene>
    <name evidence="9" type="ORF">G9U52_18125</name>
</gene>
<feature type="transmembrane region" description="Helical" evidence="7">
    <location>
        <begin position="136"/>
        <end position="162"/>
    </location>
</feature>
<feature type="transmembrane region" description="Helical" evidence="7">
    <location>
        <begin position="254"/>
        <end position="276"/>
    </location>
</feature>
<dbReference type="PANTHER" id="PTHR43386">
    <property type="entry name" value="OLIGOPEPTIDE TRANSPORT SYSTEM PERMEASE PROTEIN APPC"/>
    <property type="match status" value="1"/>
</dbReference>
<dbReference type="Pfam" id="PF12911">
    <property type="entry name" value="OppC_N"/>
    <property type="match status" value="1"/>
</dbReference>
<dbReference type="InterPro" id="IPR050366">
    <property type="entry name" value="BP-dependent_transpt_permease"/>
</dbReference>
<dbReference type="SUPFAM" id="SSF161098">
    <property type="entry name" value="MetI-like"/>
    <property type="match status" value="1"/>
</dbReference>
<feature type="domain" description="ABC transmembrane type-1" evidence="8">
    <location>
        <begin position="92"/>
        <end position="276"/>
    </location>
</feature>
<protein>
    <submittedName>
        <fullName evidence="9">ABC transporter permease</fullName>
    </submittedName>
</protein>
<dbReference type="InterPro" id="IPR035906">
    <property type="entry name" value="MetI-like_sf"/>
</dbReference>
<evidence type="ECO:0000256" key="2">
    <source>
        <dbReference type="ARBA" id="ARBA00022448"/>
    </source>
</evidence>
<keyword evidence="5 7" id="KW-1133">Transmembrane helix</keyword>
<dbReference type="InterPro" id="IPR000515">
    <property type="entry name" value="MetI-like"/>
</dbReference>
<feature type="transmembrane region" description="Helical" evidence="7">
    <location>
        <begin position="215"/>
        <end position="234"/>
    </location>
</feature>
<keyword evidence="6 7" id="KW-0472">Membrane</keyword>
<evidence type="ECO:0000256" key="6">
    <source>
        <dbReference type="ARBA" id="ARBA00023136"/>
    </source>
</evidence>
<accession>A0ABX0JDI2</accession>
<evidence type="ECO:0000259" key="8">
    <source>
        <dbReference type="PROSITE" id="PS50928"/>
    </source>
</evidence>
<keyword evidence="4 7" id="KW-0812">Transmembrane</keyword>
<keyword evidence="2 7" id="KW-0813">Transport</keyword>
<reference evidence="9" key="1">
    <citation type="submission" date="2020-03" db="EMBL/GenBank/DDBJ databases">
        <title>Draft sequencing of Paenibacilllus sp. S3N08.</title>
        <authorList>
            <person name="Kim D.-U."/>
        </authorList>
    </citation>
    <scope>NUCLEOTIDE SEQUENCE</scope>
    <source>
        <strain evidence="9">S3N08</strain>
    </source>
</reference>
<dbReference type="PANTHER" id="PTHR43386:SF1">
    <property type="entry name" value="D,D-DIPEPTIDE TRANSPORT SYSTEM PERMEASE PROTEIN DDPC-RELATED"/>
    <property type="match status" value="1"/>
</dbReference>
<name>A0ABX0JDI2_9BACL</name>
<comment type="similarity">
    <text evidence="7">Belongs to the binding-protein-dependent transport system permease family.</text>
</comment>
<keyword evidence="3" id="KW-1003">Cell membrane</keyword>
<dbReference type="InterPro" id="IPR025966">
    <property type="entry name" value="OppC_N"/>
</dbReference>
<dbReference type="PROSITE" id="PS50928">
    <property type="entry name" value="ABC_TM1"/>
    <property type="match status" value="1"/>
</dbReference>
<dbReference type="Proteomes" id="UP001165962">
    <property type="component" value="Unassembled WGS sequence"/>
</dbReference>
<dbReference type="Pfam" id="PF00528">
    <property type="entry name" value="BPD_transp_1"/>
    <property type="match status" value="1"/>
</dbReference>
<keyword evidence="10" id="KW-1185">Reference proteome</keyword>
<feature type="transmembrane region" description="Helical" evidence="7">
    <location>
        <begin position="28"/>
        <end position="48"/>
    </location>
</feature>
<evidence type="ECO:0000256" key="3">
    <source>
        <dbReference type="ARBA" id="ARBA00022475"/>
    </source>
</evidence>
<dbReference type="Gene3D" id="1.10.3720.10">
    <property type="entry name" value="MetI-like"/>
    <property type="match status" value="1"/>
</dbReference>
<evidence type="ECO:0000256" key="1">
    <source>
        <dbReference type="ARBA" id="ARBA00004651"/>
    </source>
</evidence>
<feature type="transmembrane region" description="Helical" evidence="7">
    <location>
        <begin position="88"/>
        <end position="116"/>
    </location>
</feature>
<sequence>MAELVNELQNEQKKKNELLAQLLQRKSVIISIGIILVMICSVLAAPVLSSYSPNDLAVENRLQAPSSIHFFGTDDFGRDIFSRVLHGGVISLAIGFAVVILAVGSGTLIGLFSGYFKLFDNIVMRVMDGLMSFPGLILAISMIGVLGRGVFTVIISLSIVYLPRVARVVRGSVLVVREYPFVEAEKVLGASKIYILFIHILPNCLSPIIIQSSFIFSYAILGEAALSFLGVGVPPVTPSWGNILSDARLYIVQAWWIAVFPGVAIMITVLGLNMFGDGLRDVLDPKLRNVK</sequence>
<evidence type="ECO:0000313" key="10">
    <source>
        <dbReference type="Proteomes" id="UP001165962"/>
    </source>
</evidence>
<dbReference type="RefSeq" id="WP_166152046.1">
    <property type="nucleotide sequence ID" value="NZ_JAAOIW010000006.1"/>
</dbReference>
<evidence type="ECO:0000256" key="4">
    <source>
        <dbReference type="ARBA" id="ARBA00022692"/>
    </source>
</evidence>